<dbReference type="PROSITE" id="PS50893">
    <property type="entry name" value="ABC_TRANSPORTER_2"/>
    <property type="match status" value="1"/>
</dbReference>
<dbReference type="SUPFAM" id="SSF52540">
    <property type="entry name" value="P-loop containing nucleoside triphosphate hydrolases"/>
    <property type="match status" value="2"/>
</dbReference>
<dbReference type="OrthoDB" id="3239744at2"/>
<dbReference type="Gene3D" id="3.40.50.300">
    <property type="entry name" value="P-loop containing nucleotide triphosphate hydrolases"/>
    <property type="match status" value="3"/>
</dbReference>
<evidence type="ECO:0000313" key="4">
    <source>
        <dbReference type="EMBL" id="OUN88807.1"/>
    </source>
</evidence>
<dbReference type="InterPro" id="IPR003593">
    <property type="entry name" value="AAA+_ATPase"/>
</dbReference>
<dbReference type="AlphaFoldDB" id="A0A1Y3XZY6"/>
<evidence type="ECO:0000313" key="5">
    <source>
        <dbReference type="Proteomes" id="UP000195781"/>
    </source>
</evidence>
<dbReference type="GO" id="GO:0005524">
    <property type="term" value="F:ATP binding"/>
    <property type="evidence" value="ECO:0007669"/>
    <property type="project" value="UniProtKB-KW"/>
</dbReference>
<gene>
    <name evidence="4" type="ORF">B5G02_04370</name>
</gene>
<name>A0A1Y3XZY6_9ACTN</name>
<dbReference type="RefSeq" id="WP_094335334.1">
    <property type="nucleotide sequence ID" value="NZ_NFIE01000008.1"/>
</dbReference>
<dbReference type="InterPro" id="IPR003439">
    <property type="entry name" value="ABC_transporter-like_ATP-bd"/>
</dbReference>
<evidence type="ECO:0000256" key="1">
    <source>
        <dbReference type="ARBA" id="ARBA00022741"/>
    </source>
</evidence>
<dbReference type="SMART" id="SM00382">
    <property type="entry name" value="AAA"/>
    <property type="match status" value="2"/>
</dbReference>
<dbReference type="InterPro" id="IPR017871">
    <property type="entry name" value="ABC_transporter-like_CS"/>
</dbReference>
<dbReference type="InterPro" id="IPR051309">
    <property type="entry name" value="ABCF_ATPase"/>
</dbReference>
<keyword evidence="5" id="KW-1185">Reference proteome</keyword>
<proteinExistence type="predicted"/>
<accession>A0A1Y3XZY6</accession>
<sequence length="491" mass="53233">MQLTLSGVTYAYPSSFEPILDRVSIAFPEGWTGLLGDNGCGKTTLAKIACGLIVPDAGSVSPHLASAYCAQETDDPPAGLFDFAADFGRDARALRVALGIEDDMPWRYDELSFGERKKLQVACALWQRPDVLVLDEPTNHIDHDARARIAGLIQGFKGIGILISHDRELLDEVAARCASFEAGGIVVRQGGYTAAHAQAELERATVVRERRAAKGELARLAAEKDARAHEAARAQARRSKRHIDPKDRSAKAKIDLAIFTGQDGARGRLSSQMDARMQAAERRVGAAFVHKRYDGDLWVDAAPSPRKVVVRIAEARIPCGAGTLHIPELFVGNRDHIGIVGPNGAGKSTLLGHIRPRIARDLVVLDIPQELDPARRAQVLERVRHLSDAERGRVLSTVAQLNSDPDRILDGGATSPGELRKLMLALGMLEHPALIIMDEPTNHLDLHSTEALERALAAYPGALLLVSHDRVFLDGCTTATWKVRDGAVTAR</sequence>
<organism evidence="4 5">
    <name type="scientific">[Collinsella] massiliensis</name>
    <dbReference type="NCBI Taxonomy" id="1232426"/>
    <lineage>
        <taxon>Bacteria</taxon>
        <taxon>Bacillati</taxon>
        <taxon>Actinomycetota</taxon>
        <taxon>Coriobacteriia</taxon>
        <taxon>Coriobacteriales</taxon>
        <taxon>Coriobacteriaceae</taxon>
        <taxon>Enorma</taxon>
    </lineage>
</organism>
<dbReference type="EMBL" id="NFIE01000008">
    <property type="protein sequence ID" value="OUN88807.1"/>
    <property type="molecule type" value="Genomic_DNA"/>
</dbReference>
<feature type="domain" description="ABC transporter" evidence="3">
    <location>
        <begin position="3"/>
        <end position="208"/>
    </location>
</feature>
<dbReference type="InterPro" id="IPR027417">
    <property type="entry name" value="P-loop_NTPase"/>
</dbReference>
<reference evidence="5" key="1">
    <citation type="submission" date="2017-04" db="EMBL/GenBank/DDBJ databases">
        <title>Function of individual gut microbiota members based on whole genome sequencing of pure cultures obtained from chicken caecum.</title>
        <authorList>
            <person name="Medvecky M."/>
            <person name="Cejkova D."/>
            <person name="Polansky O."/>
            <person name="Karasova D."/>
            <person name="Kubasova T."/>
            <person name="Cizek A."/>
            <person name="Rychlik I."/>
        </authorList>
    </citation>
    <scope>NUCLEOTIDE SEQUENCE [LARGE SCALE GENOMIC DNA]</scope>
    <source>
        <strain evidence="5">An5</strain>
    </source>
</reference>
<protein>
    <submittedName>
        <fullName evidence="4">ABC transporter</fullName>
    </submittedName>
</protein>
<dbReference type="CDD" id="cd03221">
    <property type="entry name" value="ABCF_EF-3"/>
    <property type="match status" value="2"/>
</dbReference>
<comment type="caution">
    <text evidence="4">The sequence shown here is derived from an EMBL/GenBank/DDBJ whole genome shotgun (WGS) entry which is preliminary data.</text>
</comment>
<dbReference type="PANTHER" id="PTHR42855:SF1">
    <property type="entry name" value="ABC TRANSPORTER DOMAIN-CONTAINING PROTEIN"/>
    <property type="match status" value="1"/>
</dbReference>
<dbReference type="PANTHER" id="PTHR42855">
    <property type="entry name" value="ABC TRANSPORTER ATP-BINDING SUBUNIT"/>
    <property type="match status" value="1"/>
</dbReference>
<dbReference type="GO" id="GO:0016887">
    <property type="term" value="F:ATP hydrolysis activity"/>
    <property type="evidence" value="ECO:0007669"/>
    <property type="project" value="InterPro"/>
</dbReference>
<dbReference type="PROSITE" id="PS00211">
    <property type="entry name" value="ABC_TRANSPORTER_1"/>
    <property type="match status" value="1"/>
</dbReference>
<keyword evidence="2" id="KW-0067">ATP-binding</keyword>
<dbReference type="Pfam" id="PF00005">
    <property type="entry name" value="ABC_tran"/>
    <property type="match status" value="1"/>
</dbReference>
<evidence type="ECO:0000256" key="2">
    <source>
        <dbReference type="ARBA" id="ARBA00022840"/>
    </source>
</evidence>
<keyword evidence="1" id="KW-0547">Nucleotide-binding</keyword>
<dbReference type="Proteomes" id="UP000195781">
    <property type="component" value="Unassembled WGS sequence"/>
</dbReference>
<evidence type="ECO:0000259" key="3">
    <source>
        <dbReference type="PROSITE" id="PS50893"/>
    </source>
</evidence>